<proteinExistence type="predicted"/>
<dbReference type="Pfam" id="PF12437">
    <property type="entry name" value="GSIII_N"/>
    <property type="match status" value="1"/>
</dbReference>
<gene>
    <name evidence="2" type="ORF">CRENPOLYSF1_900013</name>
</gene>
<dbReference type="InterPro" id="IPR052725">
    <property type="entry name" value="GS_Type-3"/>
</dbReference>
<reference evidence="3" key="1">
    <citation type="submission" date="2017-02" db="EMBL/GenBank/DDBJ databases">
        <authorList>
            <person name="Daims H."/>
        </authorList>
    </citation>
    <scope>NUCLEOTIDE SEQUENCE [LARGE SCALE GENOMIC DNA]</scope>
</reference>
<accession>A0A1R4HJW3</accession>
<dbReference type="AlphaFoldDB" id="A0A1R4HJW3"/>
<evidence type="ECO:0000259" key="1">
    <source>
        <dbReference type="Pfam" id="PF12437"/>
    </source>
</evidence>
<protein>
    <recommendedName>
        <fullName evidence="1">Glutamine synthetase type III N-terminal domain-containing protein</fullName>
    </recommendedName>
</protein>
<dbReference type="GO" id="GO:0004356">
    <property type="term" value="F:glutamine synthetase activity"/>
    <property type="evidence" value="ECO:0007669"/>
    <property type="project" value="InterPro"/>
</dbReference>
<dbReference type="PANTHER" id="PTHR42974">
    <property type="entry name" value="GLUTAMINE SYNTHETASE"/>
    <property type="match status" value="1"/>
</dbReference>
<feature type="domain" description="Glutamine synthetase type III N-terminal" evidence="1">
    <location>
        <begin position="6"/>
        <end position="54"/>
    </location>
</feature>
<sequence length="54" mass="5818">MPPQIKHDSFISVQRDGSVISEFNGKVLVQGEPDGFSFPNDGIRSIFGACSYAA</sequence>
<name>A0A1R4HJW3_9GAMM</name>
<dbReference type="Proteomes" id="UP000195667">
    <property type="component" value="Unassembled WGS sequence"/>
</dbReference>
<evidence type="ECO:0000313" key="3">
    <source>
        <dbReference type="Proteomes" id="UP000195667"/>
    </source>
</evidence>
<dbReference type="PANTHER" id="PTHR42974:SF1">
    <property type="entry name" value="TYPE-3 GLUTAMINE SYNTHETASE"/>
    <property type="match status" value="1"/>
</dbReference>
<evidence type="ECO:0000313" key="2">
    <source>
        <dbReference type="EMBL" id="SJM96506.1"/>
    </source>
</evidence>
<keyword evidence="3" id="KW-1185">Reference proteome</keyword>
<dbReference type="EMBL" id="FUKI01000171">
    <property type="protein sequence ID" value="SJM96506.1"/>
    <property type="molecule type" value="Genomic_DNA"/>
</dbReference>
<organism evidence="2 3">
    <name type="scientific">Crenothrix polyspora</name>
    <dbReference type="NCBI Taxonomy" id="360316"/>
    <lineage>
        <taxon>Bacteria</taxon>
        <taxon>Pseudomonadati</taxon>
        <taxon>Pseudomonadota</taxon>
        <taxon>Gammaproteobacteria</taxon>
        <taxon>Methylococcales</taxon>
        <taxon>Crenotrichaceae</taxon>
        <taxon>Crenothrix</taxon>
    </lineage>
</organism>
<dbReference type="InterPro" id="IPR022147">
    <property type="entry name" value="GSIII_N"/>
</dbReference>